<dbReference type="EMBL" id="CP001708">
    <property type="protein sequence ID" value="ACV29247.1"/>
    <property type="molecule type" value="Genomic_DNA"/>
</dbReference>
<dbReference type="PANTHER" id="PTHR12149:SF8">
    <property type="entry name" value="PROTEIN-RIBULOSAMINE 3-KINASE"/>
    <property type="match status" value="1"/>
</dbReference>
<dbReference type="STRING" id="525919.Apre_1223"/>
<dbReference type="RefSeq" id="WP_015778146.1">
    <property type="nucleotide sequence ID" value="NC_013171.1"/>
</dbReference>
<dbReference type="Gene3D" id="3.30.200.20">
    <property type="entry name" value="Phosphorylase Kinase, domain 1"/>
    <property type="match status" value="1"/>
</dbReference>
<organism evidence="2 3">
    <name type="scientific">Anaerococcus prevotii (strain ATCC 9321 / DSM 20548 / JCM 6508 / NCTC 11806 / PC1)</name>
    <name type="common">Peptostreptococcus prevotii</name>
    <name type="synonym">Peptococcus prevotii</name>
    <dbReference type="NCBI Taxonomy" id="525919"/>
    <lineage>
        <taxon>Bacteria</taxon>
        <taxon>Bacillati</taxon>
        <taxon>Bacillota</taxon>
        <taxon>Tissierellia</taxon>
        <taxon>Tissierellales</taxon>
        <taxon>Peptoniphilaceae</taxon>
        <taxon>Anaerococcus</taxon>
    </lineage>
</organism>
<name>C7RDI4_ANAPD</name>
<dbReference type="SUPFAM" id="SSF56112">
    <property type="entry name" value="Protein kinase-like (PK-like)"/>
    <property type="match status" value="1"/>
</dbReference>
<protein>
    <submittedName>
        <fullName evidence="2">Fructosamine kinase</fullName>
    </submittedName>
</protein>
<dbReference type="InterPro" id="IPR016477">
    <property type="entry name" value="Fructo-/Ketosamine-3-kinase"/>
</dbReference>
<dbReference type="HOGENOM" id="CLU_036517_0_1_9"/>
<evidence type="ECO:0000313" key="2">
    <source>
        <dbReference type="EMBL" id="ACV29247.1"/>
    </source>
</evidence>
<dbReference type="InterPro" id="IPR011009">
    <property type="entry name" value="Kinase-like_dom_sf"/>
</dbReference>
<dbReference type="Pfam" id="PF03881">
    <property type="entry name" value="Fructosamin_kin"/>
    <property type="match status" value="1"/>
</dbReference>
<dbReference type="AlphaFoldDB" id="C7RDI4"/>
<accession>C7RDI4</accession>
<dbReference type="PIRSF" id="PIRSF006221">
    <property type="entry name" value="Ketosamine-3-kinase"/>
    <property type="match status" value="1"/>
</dbReference>
<keyword evidence="1 2" id="KW-0418">Kinase</keyword>
<dbReference type="Gene3D" id="3.90.1200.10">
    <property type="match status" value="1"/>
</dbReference>
<dbReference type="PANTHER" id="PTHR12149">
    <property type="entry name" value="FRUCTOSAMINE 3 KINASE-RELATED PROTEIN"/>
    <property type="match status" value="1"/>
</dbReference>
<dbReference type="GO" id="GO:0016301">
    <property type="term" value="F:kinase activity"/>
    <property type="evidence" value="ECO:0007669"/>
    <property type="project" value="UniProtKB-UniRule"/>
</dbReference>
<comment type="similarity">
    <text evidence="1">Belongs to the fructosamine kinase family.</text>
</comment>
<dbReference type="KEGG" id="apr:Apre_1223"/>
<dbReference type="eggNOG" id="COG3001">
    <property type="taxonomic scope" value="Bacteria"/>
</dbReference>
<gene>
    <name evidence="2" type="ordered locus">Apre_1223</name>
</gene>
<keyword evidence="1" id="KW-0808">Transferase</keyword>
<evidence type="ECO:0000313" key="3">
    <source>
        <dbReference type="Proteomes" id="UP000002294"/>
    </source>
</evidence>
<reference evidence="2 3" key="1">
    <citation type="journal article" date="2009" name="Stand. Genomic Sci.">
        <title>Complete genome sequence of Anaerococcus prevotii type strain (PC1).</title>
        <authorList>
            <person name="Labutti K."/>
            <person name="Pukall R."/>
            <person name="Steenblock K."/>
            <person name="Glavina Del Rio T."/>
            <person name="Tice H."/>
            <person name="Copeland A."/>
            <person name="Cheng J.F."/>
            <person name="Lucas S."/>
            <person name="Chen F."/>
            <person name="Nolan M."/>
            <person name="Bruce D."/>
            <person name="Goodwin L."/>
            <person name="Pitluck S."/>
            <person name="Ivanova N."/>
            <person name="Mavromatis K."/>
            <person name="Ovchinnikova G."/>
            <person name="Pati A."/>
            <person name="Chen A."/>
            <person name="Palaniappan K."/>
            <person name="Land M."/>
            <person name="Hauser L."/>
            <person name="Chang Y.J."/>
            <person name="Jeffries C.D."/>
            <person name="Chain P."/>
            <person name="Saunders E."/>
            <person name="Brettin T."/>
            <person name="Detter J.C."/>
            <person name="Han C."/>
            <person name="Goker M."/>
            <person name="Bristow J."/>
            <person name="Eisen J.A."/>
            <person name="Markowitz V."/>
            <person name="Hugenholtz P."/>
            <person name="Kyrpides N.C."/>
            <person name="Klenk H.P."/>
            <person name="Lapidus A."/>
        </authorList>
    </citation>
    <scope>NUCLEOTIDE SEQUENCE [LARGE SCALE GENOMIC DNA]</scope>
    <source>
        <strain evidence="3">ATCC 9321 / DSM 20548 / JCM 6508 / NCTC 11806 / PC1</strain>
    </source>
</reference>
<evidence type="ECO:0000256" key="1">
    <source>
        <dbReference type="PIRNR" id="PIRNR006221"/>
    </source>
</evidence>
<keyword evidence="3" id="KW-1185">Reference proteome</keyword>
<dbReference type="Proteomes" id="UP000002294">
    <property type="component" value="Chromosome"/>
</dbReference>
<sequence length="284" mass="32696">MIDLNIDGAYDIRSVRGGDVNEAFKVYTDKGPYFILLQRGGDINFFQAEIAGLKLFEKYGVSAPRVLDSGVNEDGAYLLLDYIEEGRWLDQGDLAKELKKVHQIKSPNGKFGFDFAYRGSAISFSNAFKDSWSEVFLEERLDKLKDKLIEGKIWSGEDLATYEKIREVIDTYLRRRESVPVLLHGDLWPGNAMFSVEGKAYLFDPAPLYGDWEFDIGVSTVFSGFDDNFYRTYLQDIKKDPERAIRLEFYRLYLLMVHLHKFGNMYRSSVDLSIEKILSKSSEN</sequence>
<proteinExistence type="inferred from homology"/>